<gene>
    <name evidence="3" type="ORF">Lste_0866</name>
</gene>
<keyword evidence="4" id="KW-1185">Reference proteome</keyword>
<dbReference type="Pfam" id="PF13372">
    <property type="entry name" value="Alginate_exp"/>
    <property type="match status" value="1"/>
</dbReference>
<dbReference type="Proteomes" id="UP000054926">
    <property type="component" value="Unassembled WGS sequence"/>
</dbReference>
<comment type="caution">
    <text evidence="3">The sequence shown here is derived from an EMBL/GenBank/DDBJ whole genome shotgun (WGS) entry which is preliminary data.</text>
</comment>
<sequence length="467" mass="52738">MSFKSIILCALLFCYFPLTAAQLNSSSEVPKRPSIMFNRWQEDWSVLANPKVPREPFDELKYIPLSKTDPHTYLSFGVNARERFESNNAVNFGVGNSVPQSYVISRLEAHADLHIANQLQSFVQLQNDNAPWKTIITPVDQDRVDLEQGFTTLVEPIGGGTFKFRVGRQQFAFDLQRFVSVRDGPNVRQSYDAIWGDYEHGLWRYISFYSRPVIVRNIRAFDDYSTSNYTFSGFRIERKVAGLGKINSYIAHFKHDNVKYISVSGNERRNILDARLVGLGVALDWDFEVMGQEGSISYKKIRAWAIGSRSGYTIKKIAWQPRIGLQFDAASGNHDKNGNTLGTFNPLFPNGYYITLAGYTGYSNFIHVKPSLTVKPNPVFSAMIAAAALWRETTADAIYTQPLTPVPGTAGEGGNYTGNYYQLRFDWLMSYHFTSALEFVHFQVAEAIAAVGGHNSDYLGVEMKFGW</sequence>
<feature type="domain" description="Alginate export" evidence="2">
    <location>
        <begin position="73"/>
        <end position="461"/>
    </location>
</feature>
<dbReference type="Gene3D" id="2.40.160.100">
    <property type="match status" value="1"/>
</dbReference>
<dbReference type="OrthoDB" id="311329at2"/>
<organism evidence="3 4">
    <name type="scientific">Legionella steelei</name>
    <dbReference type="NCBI Taxonomy" id="947033"/>
    <lineage>
        <taxon>Bacteria</taxon>
        <taxon>Pseudomonadati</taxon>
        <taxon>Pseudomonadota</taxon>
        <taxon>Gammaproteobacteria</taxon>
        <taxon>Legionellales</taxon>
        <taxon>Legionellaceae</taxon>
        <taxon>Legionella</taxon>
    </lineage>
</organism>
<evidence type="ECO:0000313" key="3">
    <source>
        <dbReference type="EMBL" id="KTD67708.1"/>
    </source>
</evidence>
<proteinExistence type="predicted"/>
<reference evidence="3 4" key="1">
    <citation type="submission" date="2015-11" db="EMBL/GenBank/DDBJ databases">
        <title>Genomic analysis of 38 Legionella species identifies large and diverse effector repertoires.</title>
        <authorList>
            <person name="Burstein D."/>
            <person name="Amaro F."/>
            <person name="Zusman T."/>
            <person name="Lifshitz Z."/>
            <person name="Cohen O."/>
            <person name="Gilbert J.A."/>
            <person name="Pupko T."/>
            <person name="Shuman H.A."/>
            <person name="Segal G."/>
        </authorList>
    </citation>
    <scope>NUCLEOTIDE SEQUENCE [LARGE SCALE GENOMIC DNA]</scope>
    <source>
        <strain evidence="3 4">IMVS3376</strain>
    </source>
</reference>
<feature type="chain" id="PRO_5006918591" description="Alginate export domain-containing protein" evidence="1">
    <location>
        <begin position="21"/>
        <end position="467"/>
    </location>
</feature>
<evidence type="ECO:0000259" key="2">
    <source>
        <dbReference type="Pfam" id="PF13372"/>
    </source>
</evidence>
<name>A0A0W0ZED6_9GAMM</name>
<evidence type="ECO:0000256" key="1">
    <source>
        <dbReference type="SAM" id="SignalP"/>
    </source>
</evidence>
<accession>A0A0W0ZED6</accession>
<feature type="signal peptide" evidence="1">
    <location>
        <begin position="1"/>
        <end position="20"/>
    </location>
</feature>
<evidence type="ECO:0000313" key="4">
    <source>
        <dbReference type="Proteomes" id="UP000054926"/>
    </source>
</evidence>
<dbReference type="EMBL" id="LNYY01000019">
    <property type="protein sequence ID" value="KTD67708.1"/>
    <property type="molecule type" value="Genomic_DNA"/>
</dbReference>
<dbReference type="InterPro" id="IPR053728">
    <property type="entry name" value="Alginate_Permeability_Chnl"/>
</dbReference>
<dbReference type="STRING" id="947033.Lste_0866"/>
<protein>
    <recommendedName>
        <fullName evidence="2">Alginate export domain-containing protein</fullName>
    </recommendedName>
</protein>
<keyword evidence="1" id="KW-0732">Signal</keyword>
<dbReference type="PATRIC" id="fig|947033.5.peg.923"/>
<dbReference type="AlphaFoldDB" id="A0A0W0ZED6"/>
<dbReference type="RefSeq" id="WP_058509861.1">
    <property type="nucleotide sequence ID" value="NZ_DAIOMV010000018.1"/>
</dbReference>
<dbReference type="InterPro" id="IPR025388">
    <property type="entry name" value="Alginate_export_dom"/>
</dbReference>